<feature type="transmembrane region" description="Helical" evidence="8">
    <location>
        <begin position="96"/>
        <end position="116"/>
    </location>
</feature>
<dbReference type="SUPFAM" id="SSF90123">
    <property type="entry name" value="ABC transporter transmembrane region"/>
    <property type="match status" value="2"/>
</dbReference>
<accession>A0ABR4PLF0</accession>
<dbReference type="Proteomes" id="UP001629113">
    <property type="component" value="Unassembled WGS sequence"/>
</dbReference>
<dbReference type="EMBL" id="JBFCZG010000003">
    <property type="protein sequence ID" value="KAL3424167.1"/>
    <property type="molecule type" value="Genomic_DNA"/>
</dbReference>
<dbReference type="InterPro" id="IPR017871">
    <property type="entry name" value="ABC_transporter-like_CS"/>
</dbReference>
<dbReference type="InterPro" id="IPR027417">
    <property type="entry name" value="P-loop_NTPase"/>
</dbReference>
<evidence type="ECO:0000313" key="12">
    <source>
        <dbReference type="Proteomes" id="UP001629113"/>
    </source>
</evidence>
<reference evidence="11 12" key="1">
    <citation type="submission" date="2024-06" db="EMBL/GenBank/DDBJ databases">
        <title>Complete genome of Phlyctema vagabunda strain 19-DSS-EL-015.</title>
        <authorList>
            <person name="Fiorenzani C."/>
        </authorList>
    </citation>
    <scope>NUCLEOTIDE SEQUENCE [LARGE SCALE GENOMIC DNA]</scope>
    <source>
        <strain evidence="11 12">19-DSS-EL-015</strain>
    </source>
</reference>
<dbReference type="InterPro" id="IPR044746">
    <property type="entry name" value="ABCC_6TM_D1"/>
</dbReference>
<keyword evidence="2" id="KW-0813">Transport</keyword>
<feature type="transmembrane region" description="Helical" evidence="8">
    <location>
        <begin position="32"/>
        <end position="50"/>
    </location>
</feature>
<feature type="transmembrane region" description="Helical" evidence="8">
    <location>
        <begin position="270"/>
        <end position="291"/>
    </location>
</feature>
<dbReference type="InterPro" id="IPR003439">
    <property type="entry name" value="ABC_transporter-like_ATP-bd"/>
</dbReference>
<dbReference type="SMART" id="SM00382">
    <property type="entry name" value="AAA"/>
    <property type="match status" value="2"/>
</dbReference>
<keyword evidence="6 8" id="KW-1133">Transmembrane helix</keyword>
<feature type="domain" description="ABC transporter" evidence="9">
    <location>
        <begin position="1224"/>
        <end position="1479"/>
    </location>
</feature>
<dbReference type="InterPro" id="IPR056227">
    <property type="entry name" value="TMD0_ABC"/>
</dbReference>
<evidence type="ECO:0000256" key="4">
    <source>
        <dbReference type="ARBA" id="ARBA00022741"/>
    </source>
</evidence>
<dbReference type="CDD" id="cd03250">
    <property type="entry name" value="ABCC_MRP_domain1"/>
    <property type="match status" value="1"/>
</dbReference>
<keyword evidence="5" id="KW-0067">ATP-binding</keyword>
<feature type="domain" description="ABC transmembrane type-1" evidence="10">
    <location>
        <begin position="892"/>
        <end position="1171"/>
    </location>
</feature>
<feature type="transmembrane region" description="Helical" evidence="8">
    <location>
        <begin position="408"/>
        <end position="426"/>
    </location>
</feature>
<dbReference type="SUPFAM" id="SSF52540">
    <property type="entry name" value="P-loop containing nucleoside triphosphate hydrolases"/>
    <property type="match status" value="2"/>
</dbReference>
<keyword evidence="7 8" id="KW-0472">Membrane</keyword>
<feature type="transmembrane region" description="Helical" evidence="8">
    <location>
        <begin position="1144"/>
        <end position="1163"/>
    </location>
</feature>
<evidence type="ECO:0000256" key="3">
    <source>
        <dbReference type="ARBA" id="ARBA00022692"/>
    </source>
</evidence>
<dbReference type="CDD" id="cd18580">
    <property type="entry name" value="ABC_6TM_ABCC_D2"/>
    <property type="match status" value="1"/>
</dbReference>
<dbReference type="PROSITE" id="PS50893">
    <property type="entry name" value="ABC_TRANSPORTER_2"/>
    <property type="match status" value="2"/>
</dbReference>
<comment type="caution">
    <text evidence="11">The sequence shown here is derived from an EMBL/GenBank/DDBJ whole genome shotgun (WGS) entry which is preliminary data.</text>
</comment>
<dbReference type="InterPro" id="IPR011527">
    <property type="entry name" value="ABC1_TM_dom"/>
</dbReference>
<dbReference type="InterPro" id="IPR044726">
    <property type="entry name" value="ABCC_6TM_D2"/>
</dbReference>
<evidence type="ECO:0000259" key="9">
    <source>
        <dbReference type="PROSITE" id="PS50893"/>
    </source>
</evidence>
<feature type="transmembrane region" description="Helical" evidence="8">
    <location>
        <begin position="70"/>
        <end position="90"/>
    </location>
</feature>
<evidence type="ECO:0000313" key="11">
    <source>
        <dbReference type="EMBL" id="KAL3424167.1"/>
    </source>
</evidence>
<dbReference type="PROSITE" id="PS00211">
    <property type="entry name" value="ABC_TRANSPORTER_1"/>
    <property type="match status" value="2"/>
</dbReference>
<dbReference type="Pfam" id="PF24357">
    <property type="entry name" value="TMD0_ABC"/>
    <property type="match status" value="1"/>
</dbReference>
<organism evidence="11 12">
    <name type="scientific">Phlyctema vagabunda</name>
    <dbReference type="NCBI Taxonomy" id="108571"/>
    <lineage>
        <taxon>Eukaryota</taxon>
        <taxon>Fungi</taxon>
        <taxon>Dikarya</taxon>
        <taxon>Ascomycota</taxon>
        <taxon>Pezizomycotina</taxon>
        <taxon>Leotiomycetes</taxon>
        <taxon>Helotiales</taxon>
        <taxon>Dermateaceae</taxon>
        <taxon>Phlyctema</taxon>
    </lineage>
</organism>
<feature type="transmembrane region" description="Helical" evidence="8">
    <location>
        <begin position="128"/>
        <end position="151"/>
    </location>
</feature>
<dbReference type="PANTHER" id="PTHR24223:SF345">
    <property type="entry name" value="ABC MULTIDRUG TRANSPORTER (EUROFUNG)"/>
    <property type="match status" value="1"/>
</dbReference>
<dbReference type="PANTHER" id="PTHR24223">
    <property type="entry name" value="ATP-BINDING CASSETTE SUB-FAMILY C"/>
    <property type="match status" value="1"/>
</dbReference>
<keyword evidence="12" id="KW-1185">Reference proteome</keyword>
<evidence type="ECO:0000259" key="10">
    <source>
        <dbReference type="PROSITE" id="PS50929"/>
    </source>
</evidence>
<dbReference type="PROSITE" id="PS50929">
    <property type="entry name" value="ABC_TM1F"/>
    <property type="match status" value="2"/>
</dbReference>
<feature type="domain" description="ABC transmembrane type-1" evidence="10">
    <location>
        <begin position="287"/>
        <end position="547"/>
    </location>
</feature>
<protein>
    <submittedName>
        <fullName evidence="11">ABC transporter</fullName>
    </submittedName>
</protein>
<dbReference type="InterPro" id="IPR050173">
    <property type="entry name" value="ABC_transporter_C-like"/>
</dbReference>
<feature type="transmembrane region" description="Helical" evidence="8">
    <location>
        <begin position="1031"/>
        <end position="1051"/>
    </location>
</feature>
<dbReference type="InterPro" id="IPR036640">
    <property type="entry name" value="ABC1_TM_sf"/>
</dbReference>
<evidence type="ECO:0000256" key="2">
    <source>
        <dbReference type="ARBA" id="ARBA00022448"/>
    </source>
</evidence>
<dbReference type="InterPro" id="IPR003593">
    <property type="entry name" value="AAA+_ATPase"/>
</dbReference>
<name>A0ABR4PLF0_9HELO</name>
<evidence type="ECO:0000256" key="1">
    <source>
        <dbReference type="ARBA" id="ARBA00004141"/>
    </source>
</evidence>
<dbReference type="Pfam" id="PF00664">
    <property type="entry name" value="ABC_membrane"/>
    <property type="match status" value="1"/>
</dbReference>
<feature type="transmembrane region" description="Helical" evidence="8">
    <location>
        <begin position="928"/>
        <end position="954"/>
    </location>
</feature>
<dbReference type="CDD" id="cd18579">
    <property type="entry name" value="ABC_6TM_ABCC_D1"/>
    <property type="match status" value="1"/>
</dbReference>
<evidence type="ECO:0000256" key="8">
    <source>
        <dbReference type="SAM" id="Phobius"/>
    </source>
</evidence>
<feature type="transmembrane region" description="Helical" evidence="8">
    <location>
        <begin position="1115"/>
        <end position="1138"/>
    </location>
</feature>
<sequence>MAFSGCQDDNSFGPSVRGCRDGFDFTIKFERIFLSLVPSCIFIIVGLARVGFLIRKPEIVKGSSLRNVKLAATITYCILELSLLVLSLTGAKQRPLSVAATAASFASSLSIIAISFTEHSHSPRPSILLNSYLFLTVLFDVVQARTFWLAFVDAHEFTFTRIFTAAVAVKGALILLESEHKSKWVQWEVEKHSPEETSGIFGLSAFAWLKQMFLAGYTKILVLDDLFPLDQSMTTEALQLKLLERVRFSKPKGGRFGLAKALAKTLVGSLLLPIGPRAALIGFKFCQPFLINTLLDFLQQPAGDSSKNSGYGLIGATVIIYSGITISTGLYWYLQERTLCMCRGSLAGAIYKKTTEVKLSAAGDSAALTLMSTDVERIRLGFLYLHEFWANSIEVALATWLLQRQLGTAFVAPLVVILICIVGGGFTNKFTGERQRAWMDKIQKRIGLTANVISNMKHLKISGLAGPVEDLIQHMRVDELETASRFRTVYVTVITFGYTPLALCPVITFAVTSRTLDVSTIFTSLSYLLLLADPLGYLFQNSPNLLAAFTCLDRIQAFLEQDPRVDFRMCDLQGPSVIIEEKGHISEANFDQPECMITIDRGNFGWEADRMILKDINLSISTSQLTMVVGPVASGKSTLCKVLLGEVPVSDALVSMESSFASQRVGYCDQTPYLSNVSIRENIVGFSPMNQSRYREVLEATMLLPDLSILPKGDETRIGSNGISLSGGQKQRVSMARALYLDSDFFIFDDILSGLDGDTEEQVFNRVFGPDGLLKRRNSTIVLCTHNVRHLSSADHIIALGAGGTIVEQGSFQSLITNESYIQSLDIKPKGNAKSIDGNIPTEPSRALGVEPVDISTVESVMTSYTNKKDRMMGDSTVHRHYLKSLGKRSIVAFIVFGLGWGFFYNWGNVWLELWSKDVGSARPSRSNGFYISLYALFQMSYLASMFFVFIICFRTMIQTSGAKLHKDALRTMVRAPLNFFTTTDTGLVTNLFSQDMTLIDNELPIAVTNLALDVCNALGMAAVIASSSPYLAITYPFLFAILWGIQKFYLRTSRQLRLLDLEAKSPLYTHFLDTIKDVATFRAFGWVQEGININNTLLDTSQRPAYLLAMVQRWLGFALQTVVAFLAVAVVTLATQLRSNTGLTGASLVTLMTFGDILNYIIRWWTQIETSIGAVSRLKNFSEKVKSESFEDEDVIPPTEWPLRGNIQISGVSASYDGIENSVRDSTSSRHGSPTNLALKDLNLVIQPGEKLAICGRSGSGKSSMILLLLRLLNPLGSCSQNITIDDIPLHKIDRTTLRQRIIAIPQDPVFLPSGTSFMSNLDPFNTSTALECQSVLETVGLWPLIEQRGGLDEGMSADTLSQGQKQLFSLARAILRRRICARQREAQFGTATKRGNSTGILLLDEVSSSVDQETDRIIQNIIRVEFESYTIIMVSHRLEMVLGFDTVLVMNQGSVVEKGAPSTLVESEGSRFRELWLIQNNC</sequence>
<dbReference type="Pfam" id="PF00005">
    <property type="entry name" value="ABC_tran"/>
    <property type="match status" value="2"/>
</dbReference>
<gene>
    <name evidence="11" type="ORF">PVAG01_03448</name>
</gene>
<keyword evidence="4" id="KW-0547">Nucleotide-binding</keyword>
<feature type="transmembrane region" description="Helical" evidence="8">
    <location>
        <begin position="489"/>
        <end position="512"/>
    </location>
</feature>
<feature type="transmembrane region" description="Helical" evidence="8">
    <location>
        <begin position="890"/>
        <end position="908"/>
    </location>
</feature>
<proteinExistence type="predicted"/>
<dbReference type="Gene3D" id="1.20.1560.10">
    <property type="entry name" value="ABC transporter type 1, transmembrane domain"/>
    <property type="match status" value="2"/>
</dbReference>
<keyword evidence="3 8" id="KW-0812">Transmembrane</keyword>
<feature type="domain" description="ABC transporter" evidence="9">
    <location>
        <begin position="596"/>
        <end position="827"/>
    </location>
</feature>
<evidence type="ECO:0000256" key="6">
    <source>
        <dbReference type="ARBA" id="ARBA00022989"/>
    </source>
</evidence>
<feature type="transmembrane region" description="Helical" evidence="8">
    <location>
        <begin position="518"/>
        <end position="539"/>
    </location>
</feature>
<comment type="subcellular location">
    <subcellularLocation>
        <location evidence="1">Membrane</location>
        <topology evidence="1">Multi-pass membrane protein</topology>
    </subcellularLocation>
</comment>
<evidence type="ECO:0000256" key="7">
    <source>
        <dbReference type="ARBA" id="ARBA00023136"/>
    </source>
</evidence>
<feature type="transmembrane region" description="Helical" evidence="8">
    <location>
        <begin position="311"/>
        <end position="334"/>
    </location>
</feature>
<evidence type="ECO:0000256" key="5">
    <source>
        <dbReference type="ARBA" id="ARBA00022840"/>
    </source>
</evidence>
<dbReference type="Gene3D" id="3.40.50.300">
    <property type="entry name" value="P-loop containing nucleotide triphosphate hydrolases"/>
    <property type="match status" value="2"/>
</dbReference>
<feature type="transmembrane region" description="Helical" evidence="8">
    <location>
        <begin position="381"/>
        <end position="402"/>
    </location>
</feature>